<feature type="domain" description="Leucine-rich repeat-containing N-terminal plant-type" evidence="11">
    <location>
        <begin position="29"/>
        <end position="70"/>
    </location>
</feature>
<comment type="similarity">
    <text evidence="2">Belongs to the RLP family.</text>
</comment>
<comment type="subcellular location">
    <subcellularLocation>
        <location evidence="1">Cell membrane</location>
        <topology evidence="1">Single-pass type I membrane protein</topology>
    </subcellularLocation>
</comment>
<dbReference type="PRINTS" id="PR00019">
    <property type="entry name" value="LEURICHRPT"/>
</dbReference>
<dbReference type="Gene3D" id="3.80.10.10">
    <property type="entry name" value="Ribonuclease Inhibitor"/>
    <property type="match status" value="4"/>
</dbReference>
<feature type="chain" id="PRO_5038071118" description="Leucine-rich repeat-containing N-terminal plant-type domain-containing protein" evidence="10">
    <location>
        <begin position="24"/>
        <end position="729"/>
    </location>
</feature>
<dbReference type="PANTHER" id="PTHR48064:SF6">
    <property type="entry name" value="RECEPTOR-LIKE PROTEIN KINASE 2"/>
    <property type="match status" value="1"/>
</dbReference>
<keyword evidence="4" id="KW-0433">Leucine-rich repeat</keyword>
<dbReference type="SUPFAM" id="SSF52047">
    <property type="entry name" value="RNI-like"/>
    <property type="match status" value="1"/>
</dbReference>
<protein>
    <recommendedName>
        <fullName evidence="11">Leucine-rich repeat-containing N-terminal plant-type domain-containing protein</fullName>
    </recommendedName>
</protein>
<comment type="caution">
    <text evidence="12">The sequence shown here is derived from an EMBL/GenBank/DDBJ whole genome shotgun (WGS) entry which is preliminary data.</text>
</comment>
<dbReference type="InterPro" id="IPR053038">
    <property type="entry name" value="RLP_Defense"/>
</dbReference>
<evidence type="ECO:0000256" key="2">
    <source>
        <dbReference type="ARBA" id="ARBA00009592"/>
    </source>
</evidence>
<evidence type="ECO:0000256" key="5">
    <source>
        <dbReference type="ARBA" id="ARBA00022692"/>
    </source>
</evidence>
<evidence type="ECO:0000256" key="3">
    <source>
        <dbReference type="ARBA" id="ARBA00022475"/>
    </source>
</evidence>
<evidence type="ECO:0000256" key="4">
    <source>
        <dbReference type="ARBA" id="ARBA00022614"/>
    </source>
</evidence>
<evidence type="ECO:0000313" key="12">
    <source>
        <dbReference type="EMBL" id="KAG0531763.1"/>
    </source>
</evidence>
<sequence>MAFSGLIPAVLLLSLSLSLFSHASKPCVEQEKASLLQFLAGLTRDSGLAVSWHKHNGTADCCSWDGVTCDTNGTVVEVSLAVRGLEGHISPALGDLTGLRRLNLSHNSLSGDLPLERLVSAGRVVVVDVSFNRLSGELGELPLPLPAASSSSATHGRPLPLPLPLQALNVSSNMFTGDFPSSSWNLTPNLVVLNASNNSFSGQVPSSFCLASPSSSIAVLDLQYNKFSGAIPPALGNCSMLRVLRIGHNNLSGTIPDELFKSTSLLERLGLRNAGLRGTLDGAHVAKLTAMVALDLGENNFTGKVPESIGQLRRLEELLLDYNQMSGELPPSLCNCTSLTNINIKNNNFGGELSSVNFATLQNLKRLDVAANNFTGTIPESIYSCTNLMALRVSGNNLHGELSPRILNLKSLAFLSLYYNNFTNITKAFQILKSSSSIRTLLVGKNFMREAMPQDETMDGFGNLQALGIHHCSLTGKIPTWVSKTQKPRGQIPSWIKDLNRLSYLDLSNNSLSGKLPTELLHMTMLKSIKPAAHLDPGFFAMPIYISISHPYRQASAFPKVLDLSNNDFTGRIPGDIGQLEALNTLNLSFNRLDGEIPHSLCNLTNLQFLDLSSNLLTGEIPAALKKLHFLSMFNVSNNDLEGPVPSPTEGQLSTFPNSSFDGNPKLCGSMLTHRCNPNYPIEAASTSIVITRDCSEKIIFAVAFAVSFGLGVLYDQLVLSTFSCCFQS</sequence>
<dbReference type="InterPro" id="IPR013210">
    <property type="entry name" value="LRR_N_plant-typ"/>
</dbReference>
<evidence type="ECO:0000313" key="13">
    <source>
        <dbReference type="Proteomes" id="UP000807115"/>
    </source>
</evidence>
<dbReference type="InterPro" id="IPR001611">
    <property type="entry name" value="Leu-rich_rpt"/>
</dbReference>
<evidence type="ECO:0000256" key="6">
    <source>
        <dbReference type="ARBA" id="ARBA00022729"/>
    </source>
</evidence>
<name>A0A921UH68_SORBI</name>
<feature type="signal peptide" evidence="10">
    <location>
        <begin position="1"/>
        <end position="23"/>
    </location>
</feature>
<dbReference type="FunFam" id="3.80.10.10:FF:000213">
    <property type="entry name" value="Tyrosine-sulfated glycopeptide receptor 1"/>
    <property type="match status" value="1"/>
</dbReference>
<reference evidence="12" key="1">
    <citation type="journal article" date="2019" name="BMC Genomics">
        <title>A new reference genome for Sorghum bicolor reveals high levels of sequence similarity between sweet and grain genotypes: implications for the genetics of sugar metabolism.</title>
        <authorList>
            <person name="Cooper E.A."/>
            <person name="Brenton Z.W."/>
            <person name="Flinn B.S."/>
            <person name="Jenkins J."/>
            <person name="Shu S."/>
            <person name="Flowers D."/>
            <person name="Luo F."/>
            <person name="Wang Y."/>
            <person name="Xia P."/>
            <person name="Barry K."/>
            <person name="Daum C."/>
            <person name="Lipzen A."/>
            <person name="Yoshinaga Y."/>
            <person name="Schmutz J."/>
            <person name="Saski C."/>
            <person name="Vermerris W."/>
            <person name="Kresovich S."/>
        </authorList>
    </citation>
    <scope>NUCLEOTIDE SEQUENCE</scope>
</reference>
<evidence type="ECO:0000256" key="1">
    <source>
        <dbReference type="ARBA" id="ARBA00004251"/>
    </source>
</evidence>
<evidence type="ECO:0000256" key="9">
    <source>
        <dbReference type="ARBA" id="ARBA00023136"/>
    </source>
</evidence>
<organism evidence="12 13">
    <name type="scientific">Sorghum bicolor</name>
    <name type="common">Sorghum</name>
    <name type="synonym">Sorghum vulgare</name>
    <dbReference type="NCBI Taxonomy" id="4558"/>
    <lineage>
        <taxon>Eukaryota</taxon>
        <taxon>Viridiplantae</taxon>
        <taxon>Streptophyta</taxon>
        <taxon>Embryophyta</taxon>
        <taxon>Tracheophyta</taxon>
        <taxon>Spermatophyta</taxon>
        <taxon>Magnoliopsida</taxon>
        <taxon>Liliopsida</taxon>
        <taxon>Poales</taxon>
        <taxon>Poaceae</taxon>
        <taxon>PACMAD clade</taxon>
        <taxon>Panicoideae</taxon>
        <taxon>Andropogonodae</taxon>
        <taxon>Andropogoneae</taxon>
        <taxon>Sorghinae</taxon>
        <taxon>Sorghum</taxon>
    </lineage>
</organism>
<keyword evidence="6 10" id="KW-0732">Signal</keyword>
<evidence type="ECO:0000259" key="11">
    <source>
        <dbReference type="Pfam" id="PF08263"/>
    </source>
</evidence>
<reference evidence="12" key="2">
    <citation type="submission" date="2020-10" db="EMBL/GenBank/DDBJ databases">
        <authorList>
            <person name="Cooper E.A."/>
            <person name="Brenton Z.W."/>
            <person name="Flinn B.S."/>
            <person name="Jenkins J."/>
            <person name="Shu S."/>
            <person name="Flowers D."/>
            <person name="Luo F."/>
            <person name="Wang Y."/>
            <person name="Xia P."/>
            <person name="Barry K."/>
            <person name="Daum C."/>
            <person name="Lipzen A."/>
            <person name="Yoshinaga Y."/>
            <person name="Schmutz J."/>
            <person name="Saski C."/>
            <person name="Vermerris W."/>
            <person name="Kresovich S."/>
        </authorList>
    </citation>
    <scope>NUCLEOTIDE SEQUENCE</scope>
</reference>
<keyword evidence="8" id="KW-1133">Transmembrane helix</keyword>
<dbReference type="Pfam" id="PF00560">
    <property type="entry name" value="LRR_1"/>
    <property type="match status" value="11"/>
</dbReference>
<keyword evidence="3" id="KW-1003">Cell membrane</keyword>
<evidence type="ECO:0000256" key="7">
    <source>
        <dbReference type="ARBA" id="ARBA00022737"/>
    </source>
</evidence>
<keyword evidence="5" id="KW-0812">Transmembrane</keyword>
<dbReference type="FunFam" id="3.80.10.10:FF:000403">
    <property type="entry name" value="Receptor-like protein 2"/>
    <property type="match status" value="1"/>
</dbReference>
<dbReference type="InterPro" id="IPR003591">
    <property type="entry name" value="Leu-rich_rpt_typical-subtyp"/>
</dbReference>
<dbReference type="AlphaFoldDB" id="A0A921UH68"/>
<evidence type="ECO:0000256" key="8">
    <source>
        <dbReference type="ARBA" id="ARBA00022989"/>
    </source>
</evidence>
<dbReference type="Pfam" id="PF08263">
    <property type="entry name" value="LRRNT_2"/>
    <property type="match status" value="1"/>
</dbReference>
<dbReference type="InterPro" id="IPR032675">
    <property type="entry name" value="LRR_dom_sf"/>
</dbReference>
<dbReference type="SMART" id="SM00369">
    <property type="entry name" value="LRR_TYP"/>
    <property type="match status" value="8"/>
</dbReference>
<keyword evidence="7" id="KW-0677">Repeat</keyword>
<evidence type="ECO:0000256" key="10">
    <source>
        <dbReference type="SAM" id="SignalP"/>
    </source>
</evidence>
<accession>A0A921UH68</accession>
<dbReference type="SUPFAM" id="SSF52058">
    <property type="entry name" value="L domain-like"/>
    <property type="match status" value="1"/>
</dbReference>
<gene>
    <name evidence="12" type="ORF">BDA96_04G050300</name>
</gene>
<keyword evidence="9" id="KW-0472">Membrane</keyword>
<dbReference type="GO" id="GO:0005886">
    <property type="term" value="C:plasma membrane"/>
    <property type="evidence" value="ECO:0007669"/>
    <property type="project" value="UniProtKB-SubCell"/>
</dbReference>
<proteinExistence type="inferred from homology"/>
<dbReference type="EMBL" id="CM027683">
    <property type="protein sequence ID" value="KAG0531763.1"/>
    <property type="molecule type" value="Genomic_DNA"/>
</dbReference>
<dbReference type="PANTHER" id="PTHR48064">
    <property type="entry name" value="OS01G0750400 PROTEIN"/>
    <property type="match status" value="1"/>
</dbReference>
<dbReference type="Proteomes" id="UP000807115">
    <property type="component" value="Chromosome 4"/>
</dbReference>